<dbReference type="Proteomes" id="UP001190700">
    <property type="component" value="Unassembled WGS sequence"/>
</dbReference>
<protein>
    <submittedName>
        <fullName evidence="1">Uncharacterized protein</fullName>
    </submittedName>
</protein>
<dbReference type="AlphaFoldDB" id="A0AAE0F8R4"/>
<evidence type="ECO:0000313" key="2">
    <source>
        <dbReference type="Proteomes" id="UP001190700"/>
    </source>
</evidence>
<reference evidence="1 2" key="1">
    <citation type="journal article" date="2015" name="Genome Biol. Evol.">
        <title>Comparative Genomics of a Bacterivorous Green Alga Reveals Evolutionary Causalities and Consequences of Phago-Mixotrophic Mode of Nutrition.</title>
        <authorList>
            <person name="Burns J.A."/>
            <person name="Paasch A."/>
            <person name="Narechania A."/>
            <person name="Kim E."/>
        </authorList>
    </citation>
    <scope>NUCLEOTIDE SEQUENCE [LARGE SCALE GENOMIC DNA]</scope>
    <source>
        <strain evidence="1 2">PLY_AMNH</strain>
    </source>
</reference>
<name>A0AAE0F8R4_9CHLO</name>
<gene>
    <name evidence="1" type="ORF">CYMTET_35632</name>
</gene>
<accession>A0AAE0F8R4</accession>
<organism evidence="1 2">
    <name type="scientific">Cymbomonas tetramitiformis</name>
    <dbReference type="NCBI Taxonomy" id="36881"/>
    <lineage>
        <taxon>Eukaryota</taxon>
        <taxon>Viridiplantae</taxon>
        <taxon>Chlorophyta</taxon>
        <taxon>Pyramimonadophyceae</taxon>
        <taxon>Pyramimonadales</taxon>
        <taxon>Pyramimonadaceae</taxon>
        <taxon>Cymbomonas</taxon>
    </lineage>
</organism>
<keyword evidence="2" id="KW-1185">Reference proteome</keyword>
<dbReference type="EMBL" id="LGRX02022860">
    <property type="protein sequence ID" value="KAK3255159.1"/>
    <property type="molecule type" value="Genomic_DNA"/>
</dbReference>
<sequence>MSQDAGFAGSGASKLHWTIHTWPDARQADADWPIFYTTNCTKESAVTFETYESKLKERYEKNEFDFDKLKQVSEMFVLIAKVDDKVAKKLVWSFCDEYGTCPLIEALCIKNLAVSTLLVYSSDERNLILKFQHSNDTDWKMIKAYRLHLKASLVRRGMPTEHAPYDYVHINIMDLDEKIRQQIAAIERLKLLTDDRFRQAHENTQRVYDMVSECQATLDAYHKSNENLDAVVLNLKASTKEKLKQFKANQTKMSVEIASDYEQMQNQVTSITNQHVTLVAQVNKFENALENSISQFQANQDDMSLTSASEYLSMQNWITSITNQYESIKSTLWSLGISPTDSPRRFDSRIIKRLSLTQKKLDRLNEQFFEQE</sequence>
<proteinExistence type="predicted"/>
<evidence type="ECO:0000313" key="1">
    <source>
        <dbReference type="EMBL" id="KAK3255159.1"/>
    </source>
</evidence>
<comment type="caution">
    <text evidence="1">The sequence shown here is derived from an EMBL/GenBank/DDBJ whole genome shotgun (WGS) entry which is preliminary data.</text>
</comment>